<dbReference type="EMBL" id="ML976665">
    <property type="protein sequence ID" value="KAF1976959.1"/>
    <property type="molecule type" value="Genomic_DNA"/>
</dbReference>
<evidence type="ECO:0000313" key="4">
    <source>
        <dbReference type="Proteomes" id="UP000800036"/>
    </source>
</evidence>
<reference evidence="3" key="1">
    <citation type="journal article" date="2020" name="Stud. Mycol.">
        <title>101 Dothideomycetes genomes: a test case for predicting lifestyles and emergence of pathogens.</title>
        <authorList>
            <person name="Haridas S."/>
            <person name="Albert R."/>
            <person name="Binder M."/>
            <person name="Bloem J."/>
            <person name="Labutti K."/>
            <person name="Salamov A."/>
            <person name="Andreopoulos B."/>
            <person name="Baker S."/>
            <person name="Barry K."/>
            <person name="Bills G."/>
            <person name="Bluhm B."/>
            <person name="Cannon C."/>
            <person name="Castanera R."/>
            <person name="Culley D."/>
            <person name="Daum C."/>
            <person name="Ezra D."/>
            <person name="Gonzalez J."/>
            <person name="Henrissat B."/>
            <person name="Kuo A."/>
            <person name="Liang C."/>
            <person name="Lipzen A."/>
            <person name="Lutzoni F."/>
            <person name="Magnuson J."/>
            <person name="Mondo S."/>
            <person name="Nolan M."/>
            <person name="Ohm R."/>
            <person name="Pangilinan J."/>
            <person name="Park H.-J."/>
            <person name="Ramirez L."/>
            <person name="Alfaro M."/>
            <person name="Sun H."/>
            <person name="Tritt A."/>
            <person name="Yoshinaga Y."/>
            <person name="Zwiers L.-H."/>
            <person name="Turgeon B."/>
            <person name="Goodwin S."/>
            <person name="Spatafora J."/>
            <person name="Crous P."/>
            <person name="Grigoriev I."/>
        </authorList>
    </citation>
    <scope>NUCLEOTIDE SEQUENCE</scope>
    <source>
        <strain evidence="3">CBS 107.79</strain>
    </source>
</reference>
<feature type="transmembrane region" description="Helical" evidence="1">
    <location>
        <begin position="35"/>
        <end position="55"/>
    </location>
</feature>
<feature type="non-terminal residue" evidence="3">
    <location>
        <position position="189"/>
    </location>
</feature>
<feature type="transmembrane region" description="Helical" evidence="1">
    <location>
        <begin position="75"/>
        <end position="98"/>
    </location>
</feature>
<gene>
    <name evidence="3" type="ORF">BU23DRAFT_364864</name>
</gene>
<keyword evidence="4" id="KW-1185">Reference proteome</keyword>
<dbReference type="Pfam" id="PF20684">
    <property type="entry name" value="Fung_rhodopsin"/>
    <property type="match status" value="1"/>
</dbReference>
<dbReference type="AlphaFoldDB" id="A0A6A5VKH7"/>
<name>A0A6A5VKH7_9PLEO</name>
<keyword evidence="1" id="KW-0472">Membrane</keyword>
<accession>A0A6A5VKH7</accession>
<feature type="transmembrane region" description="Helical" evidence="1">
    <location>
        <begin position="6"/>
        <end position="23"/>
    </location>
</feature>
<feature type="transmembrane region" description="Helical" evidence="1">
    <location>
        <begin position="110"/>
        <end position="134"/>
    </location>
</feature>
<keyword evidence="1" id="KW-1133">Transmembrane helix</keyword>
<protein>
    <recommendedName>
        <fullName evidence="2">Rhodopsin domain-containing protein</fullName>
    </recommendedName>
</protein>
<feature type="domain" description="Rhodopsin" evidence="2">
    <location>
        <begin position="1"/>
        <end position="174"/>
    </location>
</feature>
<feature type="transmembrane region" description="Helical" evidence="1">
    <location>
        <begin position="146"/>
        <end position="169"/>
    </location>
</feature>
<feature type="non-terminal residue" evidence="3">
    <location>
        <position position="1"/>
    </location>
</feature>
<dbReference type="InterPro" id="IPR049326">
    <property type="entry name" value="Rhodopsin_dom_fungi"/>
</dbReference>
<evidence type="ECO:0000259" key="2">
    <source>
        <dbReference type="Pfam" id="PF20684"/>
    </source>
</evidence>
<evidence type="ECO:0000313" key="3">
    <source>
        <dbReference type="EMBL" id="KAF1976959.1"/>
    </source>
</evidence>
<proteinExistence type="predicted"/>
<sequence>YASDFLYISTLCFAKLSLLYFFYDVYHKQIQRRVVLSIGIFTLVWTLASLATVAFQCGLPKPWEVFTLHCFNTGVFWIVYCIIDMTSEVVIIMLSVNLVAYLKVRLSRKLAVVACFAPRILVIGAAVVRLLSLYPISPHDNPAFKLWIPIICTQAQASVSIFTACIPYVRPFFETAESSIRRMSQARNK</sequence>
<evidence type="ECO:0000256" key="1">
    <source>
        <dbReference type="SAM" id="Phobius"/>
    </source>
</evidence>
<dbReference type="OrthoDB" id="3918601at2759"/>
<keyword evidence="1" id="KW-0812">Transmembrane</keyword>
<dbReference type="PANTHER" id="PTHR38794:SF1">
    <property type="entry name" value="INTEGRAL MEMBRANE PROTEIN"/>
    <property type="match status" value="1"/>
</dbReference>
<organism evidence="3 4">
    <name type="scientific">Bimuria novae-zelandiae CBS 107.79</name>
    <dbReference type="NCBI Taxonomy" id="1447943"/>
    <lineage>
        <taxon>Eukaryota</taxon>
        <taxon>Fungi</taxon>
        <taxon>Dikarya</taxon>
        <taxon>Ascomycota</taxon>
        <taxon>Pezizomycotina</taxon>
        <taxon>Dothideomycetes</taxon>
        <taxon>Pleosporomycetidae</taxon>
        <taxon>Pleosporales</taxon>
        <taxon>Massarineae</taxon>
        <taxon>Didymosphaeriaceae</taxon>
        <taxon>Bimuria</taxon>
    </lineage>
</organism>
<dbReference type="PANTHER" id="PTHR38794">
    <property type="entry name" value="INTEGRAL MEMBRANE PROTEIN"/>
    <property type="match status" value="1"/>
</dbReference>
<dbReference type="Proteomes" id="UP000800036">
    <property type="component" value="Unassembled WGS sequence"/>
</dbReference>